<evidence type="ECO:0000313" key="3">
    <source>
        <dbReference type="Proteomes" id="UP000324222"/>
    </source>
</evidence>
<sequence length="75" mass="8449">MMRRVPSLPPPAGPGEAHWRKGGREECIMVQRRAMSASYSGQGENVYLGWSVQGRAVVLYVLRWLTYLSQDVAKL</sequence>
<evidence type="ECO:0000313" key="2">
    <source>
        <dbReference type="EMBL" id="MPC39959.1"/>
    </source>
</evidence>
<reference evidence="2 3" key="1">
    <citation type="submission" date="2019-05" db="EMBL/GenBank/DDBJ databases">
        <title>Another draft genome of Portunus trituberculatus and its Hox gene families provides insights of decapod evolution.</title>
        <authorList>
            <person name="Jeong J.-H."/>
            <person name="Song I."/>
            <person name="Kim S."/>
            <person name="Choi T."/>
            <person name="Kim D."/>
            <person name="Ryu S."/>
            <person name="Kim W."/>
        </authorList>
    </citation>
    <scope>NUCLEOTIDE SEQUENCE [LARGE SCALE GENOMIC DNA]</scope>
    <source>
        <tissue evidence="2">Muscle</tissue>
    </source>
</reference>
<dbReference type="Proteomes" id="UP000324222">
    <property type="component" value="Unassembled WGS sequence"/>
</dbReference>
<dbReference type="AlphaFoldDB" id="A0A5B7F3Y0"/>
<protein>
    <submittedName>
        <fullName evidence="2">Uncharacterized protein</fullName>
    </submittedName>
</protein>
<evidence type="ECO:0000256" key="1">
    <source>
        <dbReference type="SAM" id="MobiDB-lite"/>
    </source>
</evidence>
<dbReference type="EMBL" id="VSRR010004532">
    <property type="protein sequence ID" value="MPC39959.1"/>
    <property type="molecule type" value="Genomic_DNA"/>
</dbReference>
<gene>
    <name evidence="2" type="ORF">E2C01_033512</name>
</gene>
<accession>A0A5B7F3Y0</accession>
<comment type="caution">
    <text evidence="2">The sequence shown here is derived from an EMBL/GenBank/DDBJ whole genome shotgun (WGS) entry which is preliminary data.</text>
</comment>
<proteinExistence type="predicted"/>
<name>A0A5B7F3Y0_PORTR</name>
<feature type="region of interest" description="Disordered" evidence="1">
    <location>
        <begin position="1"/>
        <end position="20"/>
    </location>
</feature>
<organism evidence="2 3">
    <name type="scientific">Portunus trituberculatus</name>
    <name type="common">Swimming crab</name>
    <name type="synonym">Neptunus trituberculatus</name>
    <dbReference type="NCBI Taxonomy" id="210409"/>
    <lineage>
        <taxon>Eukaryota</taxon>
        <taxon>Metazoa</taxon>
        <taxon>Ecdysozoa</taxon>
        <taxon>Arthropoda</taxon>
        <taxon>Crustacea</taxon>
        <taxon>Multicrustacea</taxon>
        <taxon>Malacostraca</taxon>
        <taxon>Eumalacostraca</taxon>
        <taxon>Eucarida</taxon>
        <taxon>Decapoda</taxon>
        <taxon>Pleocyemata</taxon>
        <taxon>Brachyura</taxon>
        <taxon>Eubrachyura</taxon>
        <taxon>Portunoidea</taxon>
        <taxon>Portunidae</taxon>
        <taxon>Portuninae</taxon>
        <taxon>Portunus</taxon>
    </lineage>
</organism>
<keyword evidence="3" id="KW-1185">Reference proteome</keyword>